<organism evidence="1 2">
    <name type="scientific">Eumeta variegata</name>
    <name type="common">Bagworm moth</name>
    <name type="synonym">Eumeta japonica</name>
    <dbReference type="NCBI Taxonomy" id="151549"/>
    <lineage>
        <taxon>Eukaryota</taxon>
        <taxon>Metazoa</taxon>
        <taxon>Ecdysozoa</taxon>
        <taxon>Arthropoda</taxon>
        <taxon>Hexapoda</taxon>
        <taxon>Insecta</taxon>
        <taxon>Pterygota</taxon>
        <taxon>Neoptera</taxon>
        <taxon>Endopterygota</taxon>
        <taxon>Lepidoptera</taxon>
        <taxon>Glossata</taxon>
        <taxon>Ditrysia</taxon>
        <taxon>Tineoidea</taxon>
        <taxon>Psychidae</taxon>
        <taxon>Oiketicinae</taxon>
        <taxon>Eumeta</taxon>
    </lineage>
</organism>
<evidence type="ECO:0000313" key="2">
    <source>
        <dbReference type="Proteomes" id="UP000299102"/>
    </source>
</evidence>
<proteinExistence type="predicted"/>
<protein>
    <submittedName>
        <fullName evidence="1">Uncharacterized protein</fullName>
    </submittedName>
</protein>
<dbReference type="Proteomes" id="UP000299102">
    <property type="component" value="Unassembled WGS sequence"/>
</dbReference>
<sequence length="91" mass="10158">MPHSPHVPRANEYASHQRANCYRRYEHSIPQNSEGASSLGIGYQMEGGAGWRGASEVTEGKLGYEGGISHQNFHSLDKIQQRQLLLHICIL</sequence>
<comment type="caution">
    <text evidence="1">The sequence shown here is derived from an EMBL/GenBank/DDBJ whole genome shotgun (WGS) entry which is preliminary data.</text>
</comment>
<name>A0A4C1SWS0_EUMVA</name>
<dbReference type="AlphaFoldDB" id="A0A4C1SWS0"/>
<reference evidence="1 2" key="1">
    <citation type="journal article" date="2019" name="Commun. Biol.">
        <title>The bagworm genome reveals a unique fibroin gene that provides high tensile strength.</title>
        <authorList>
            <person name="Kono N."/>
            <person name="Nakamura H."/>
            <person name="Ohtoshi R."/>
            <person name="Tomita M."/>
            <person name="Numata K."/>
            <person name="Arakawa K."/>
        </authorList>
    </citation>
    <scope>NUCLEOTIDE SEQUENCE [LARGE SCALE GENOMIC DNA]</scope>
</reference>
<keyword evidence="2" id="KW-1185">Reference proteome</keyword>
<dbReference type="EMBL" id="BGZK01000018">
    <property type="protein sequence ID" value="GBP05481.1"/>
    <property type="molecule type" value="Genomic_DNA"/>
</dbReference>
<evidence type="ECO:0000313" key="1">
    <source>
        <dbReference type="EMBL" id="GBP05481.1"/>
    </source>
</evidence>
<gene>
    <name evidence="1" type="ORF">EVAR_2997_1</name>
</gene>
<accession>A0A4C1SWS0</accession>